<reference evidence="4" key="1">
    <citation type="submission" date="2022-06" db="EMBL/GenBank/DDBJ databases">
        <title>Genome Sequence of Candolleomyces eurysporus.</title>
        <authorList>
            <person name="Buettner E."/>
        </authorList>
    </citation>
    <scope>NUCLEOTIDE SEQUENCE</scope>
    <source>
        <strain evidence="4">VTCC 930004</strain>
    </source>
</reference>
<dbReference type="InterPro" id="IPR018828">
    <property type="entry name" value="RRG7"/>
</dbReference>
<organism evidence="4 5">
    <name type="scientific">Candolleomyces eurysporus</name>
    <dbReference type="NCBI Taxonomy" id="2828524"/>
    <lineage>
        <taxon>Eukaryota</taxon>
        <taxon>Fungi</taxon>
        <taxon>Dikarya</taxon>
        <taxon>Basidiomycota</taxon>
        <taxon>Agaricomycotina</taxon>
        <taxon>Agaricomycetes</taxon>
        <taxon>Agaricomycetidae</taxon>
        <taxon>Agaricales</taxon>
        <taxon>Agaricineae</taxon>
        <taxon>Psathyrellaceae</taxon>
        <taxon>Candolleomyces</taxon>
    </lineage>
</organism>
<evidence type="ECO:0000256" key="2">
    <source>
        <dbReference type="ARBA" id="ARBA00023128"/>
    </source>
</evidence>
<evidence type="ECO:0000256" key="3">
    <source>
        <dbReference type="SAM" id="MobiDB-lite"/>
    </source>
</evidence>
<dbReference type="EMBL" id="JANBPK010000015">
    <property type="protein sequence ID" value="KAJ2936816.1"/>
    <property type="molecule type" value="Genomic_DNA"/>
</dbReference>
<keyword evidence="2" id="KW-0496">Mitochondrion</keyword>
<evidence type="ECO:0000313" key="5">
    <source>
        <dbReference type="Proteomes" id="UP001140091"/>
    </source>
</evidence>
<feature type="compositionally biased region" description="Basic and acidic residues" evidence="3">
    <location>
        <begin position="151"/>
        <end position="162"/>
    </location>
</feature>
<name>A0A9W8MN65_9AGAR</name>
<keyword evidence="5" id="KW-1185">Reference proteome</keyword>
<feature type="non-terminal residue" evidence="4">
    <location>
        <position position="313"/>
    </location>
</feature>
<accession>A0A9W8MN65</accession>
<sequence>MSFLKRSWASPTGSLARAISTVHRGVAFEERALRLLKDNFSMSLRRVGGRGDGGIDLIGWWWLPRAPLTGTEPGHDSPHQDLARRRRFRVVGQCKAEKKKMGPNYVRELEGVMYRLTASARLYGDRAPPLVEADATGSRTPAAKSATNASADDRLSEEEKTNNEEDILLADDPMVAILVSQSPFTKATLLRAKSSPIPFLLLHLPPRESTLDPSRMQALDVDRGANSSPSLPAPGTGQANASTSTSISTSASGSPDSCPVAAAVWNMALGGTQGLLQGQMEVRWERDLTGGMDDRPGLWWMGKKVENCIPEGG</sequence>
<gene>
    <name evidence="4" type="ORF">H1R20_g273</name>
</gene>
<dbReference type="PANTHER" id="PTHR28133:SF1">
    <property type="entry name" value="REQUIRED FOR RESPIRATORY GROWTH PROTEIN 7, MITOCHONDRIAL"/>
    <property type="match status" value="1"/>
</dbReference>
<dbReference type="OrthoDB" id="20734at2759"/>
<comment type="caution">
    <text evidence="4">The sequence shown here is derived from an EMBL/GenBank/DDBJ whole genome shotgun (WGS) entry which is preliminary data.</text>
</comment>
<evidence type="ECO:0008006" key="6">
    <source>
        <dbReference type="Google" id="ProtNLM"/>
    </source>
</evidence>
<dbReference type="AlphaFoldDB" id="A0A9W8MN65"/>
<dbReference type="PANTHER" id="PTHR28133">
    <property type="entry name" value="REQUIRED FOR RESPIRATORY GROWTH PROTEIN 7, MITOCHONDRIAL"/>
    <property type="match status" value="1"/>
</dbReference>
<feature type="region of interest" description="Disordered" evidence="3">
    <location>
        <begin position="221"/>
        <end position="253"/>
    </location>
</feature>
<protein>
    <recommendedName>
        <fullName evidence="6">Required for respiratory growth protein 7, mitochondrial</fullName>
    </recommendedName>
</protein>
<feature type="compositionally biased region" description="Low complexity" evidence="3">
    <location>
        <begin position="239"/>
        <end position="253"/>
    </location>
</feature>
<proteinExistence type="predicted"/>
<feature type="region of interest" description="Disordered" evidence="3">
    <location>
        <begin position="131"/>
        <end position="162"/>
    </location>
</feature>
<evidence type="ECO:0000256" key="1">
    <source>
        <dbReference type="ARBA" id="ARBA00004173"/>
    </source>
</evidence>
<comment type="subcellular location">
    <subcellularLocation>
        <location evidence="1">Mitochondrion</location>
    </subcellularLocation>
</comment>
<dbReference type="Proteomes" id="UP001140091">
    <property type="component" value="Unassembled WGS sequence"/>
</dbReference>
<dbReference type="Pfam" id="PF10356">
    <property type="entry name" value="RRG7"/>
    <property type="match status" value="1"/>
</dbReference>
<dbReference type="GO" id="GO:0005739">
    <property type="term" value="C:mitochondrion"/>
    <property type="evidence" value="ECO:0007669"/>
    <property type="project" value="UniProtKB-SubCell"/>
</dbReference>
<evidence type="ECO:0000313" key="4">
    <source>
        <dbReference type="EMBL" id="KAJ2936816.1"/>
    </source>
</evidence>